<dbReference type="Proteomes" id="UP000178449">
    <property type="component" value="Unassembled WGS sequence"/>
</dbReference>
<dbReference type="SUPFAM" id="SSF51735">
    <property type="entry name" value="NAD(P)-binding Rossmann-fold domains"/>
    <property type="match status" value="1"/>
</dbReference>
<evidence type="ECO:0000256" key="7">
    <source>
        <dbReference type="PIRSR" id="PIRSR000114-1"/>
    </source>
</evidence>
<keyword evidence="3 9" id="KW-0560">Oxidoreductase</keyword>
<keyword evidence="8 9" id="KW-0520">NAD</keyword>
<feature type="domain" description="Glycerol-3-phosphate dehydrogenase NAD-dependent C-terminal" evidence="12">
    <location>
        <begin position="179"/>
        <end position="272"/>
    </location>
</feature>
<dbReference type="SUPFAM" id="SSF48179">
    <property type="entry name" value="6-phosphogluconate dehydrogenase C-terminal domain-like"/>
    <property type="match status" value="1"/>
</dbReference>
<dbReference type="Gene3D" id="1.10.1040.10">
    <property type="entry name" value="N-(1-d-carboxylethyl)-l-norvaline Dehydrogenase, domain 2"/>
    <property type="match status" value="1"/>
</dbReference>
<dbReference type="Pfam" id="PF01210">
    <property type="entry name" value="NAD_Gly3P_dh_N"/>
    <property type="match status" value="1"/>
</dbReference>
<dbReference type="GO" id="GO:0141153">
    <property type="term" value="F:glycerol-3-phosphate dehydrogenase (NADP+) activity"/>
    <property type="evidence" value="ECO:0007669"/>
    <property type="project" value="RHEA"/>
</dbReference>
<keyword evidence="6" id="KW-1208">Phospholipid metabolism</keyword>
<keyword evidence="4" id="KW-0443">Lipid metabolism</keyword>
<dbReference type="STRING" id="1817772.A2527_13045"/>
<dbReference type="GO" id="GO:0046168">
    <property type="term" value="P:glycerol-3-phosphate catabolic process"/>
    <property type="evidence" value="ECO:0007669"/>
    <property type="project" value="InterPro"/>
</dbReference>
<keyword evidence="5" id="KW-0594">Phospholipid biosynthesis</keyword>
<proteinExistence type="inferred from homology"/>
<feature type="non-terminal residue" evidence="13">
    <location>
        <position position="273"/>
    </location>
</feature>
<dbReference type="NCBIfam" id="NF000940">
    <property type="entry name" value="PRK00094.1-2"/>
    <property type="match status" value="1"/>
</dbReference>
<gene>
    <name evidence="13" type="ORF">A2527_13045</name>
</gene>
<dbReference type="PIRSF" id="PIRSF000114">
    <property type="entry name" value="Glycerol-3-P_dh"/>
    <property type="match status" value="1"/>
</dbReference>
<feature type="active site" description="Proton acceptor" evidence="7">
    <location>
        <position position="190"/>
    </location>
</feature>
<feature type="binding site" evidence="8">
    <location>
        <position position="85"/>
    </location>
    <ligand>
        <name>NAD(+)</name>
        <dbReference type="ChEBI" id="CHEBI:57540"/>
    </ligand>
</feature>
<dbReference type="AlphaFoldDB" id="A0A1F6G9T3"/>
<evidence type="ECO:0000256" key="10">
    <source>
        <dbReference type="RuleBase" id="RU000439"/>
    </source>
</evidence>
<dbReference type="InterPro" id="IPR006109">
    <property type="entry name" value="G3P_DH_NAD-dep_C"/>
</dbReference>
<dbReference type="EMBL" id="MFNE01000033">
    <property type="protein sequence ID" value="OGG94864.1"/>
    <property type="molecule type" value="Genomic_DNA"/>
</dbReference>
<dbReference type="GO" id="GO:0051287">
    <property type="term" value="F:NAD binding"/>
    <property type="evidence" value="ECO:0007669"/>
    <property type="project" value="InterPro"/>
</dbReference>
<dbReference type="GO" id="GO:0005829">
    <property type="term" value="C:cytosol"/>
    <property type="evidence" value="ECO:0007669"/>
    <property type="project" value="TreeGrafter"/>
</dbReference>
<dbReference type="InterPro" id="IPR006168">
    <property type="entry name" value="G3P_DH_NAD-dep"/>
</dbReference>
<dbReference type="InterPro" id="IPR036291">
    <property type="entry name" value="NAD(P)-bd_dom_sf"/>
</dbReference>
<evidence type="ECO:0000256" key="3">
    <source>
        <dbReference type="ARBA" id="ARBA00023002"/>
    </source>
</evidence>
<dbReference type="InterPro" id="IPR011128">
    <property type="entry name" value="G3P_DH_NAD-dep_N"/>
</dbReference>
<evidence type="ECO:0000256" key="2">
    <source>
        <dbReference type="ARBA" id="ARBA00022516"/>
    </source>
</evidence>
<evidence type="ECO:0000256" key="9">
    <source>
        <dbReference type="RuleBase" id="RU000437"/>
    </source>
</evidence>
<feature type="domain" description="Glycerol-3-phosphate dehydrogenase NAD-dependent N-terminal" evidence="11">
    <location>
        <begin position="7"/>
        <end position="158"/>
    </location>
</feature>
<evidence type="ECO:0000259" key="12">
    <source>
        <dbReference type="Pfam" id="PF07479"/>
    </source>
</evidence>
<evidence type="ECO:0000313" key="13">
    <source>
        <dbReference type="EMBL" id="OGG94864.1"/>
    </source>
</evidence>
<dbReference type="PRINTS" id="PR00077">
    <property type="entry name" value="GPDHDRGNASE"/>
</dbReference>
<evidence type="ECO:0000256" key="4">
    <source>
        <dbReference type="ARBA" id="ARBA00023098"/>
    </source>
</evidence>
<dbReference type="InterPro" id="IPR008927">
    <property type="entry name" value="6-PGluconate_DH-like_C_sf"/>
</dbReference>
<keyword evidence="2" id="KW-0444">Lipid biosynthesis</keyword>
<organism evidence="13 14">
    <name type="scientific">Candidatus Lambdaproteobacteria bacterium RIFOXYD2_FULL_50_16</name>
    <dbReference type="NCBI Taxonomy" id="1817772"/>
    <lineage>
        <taxon>Bacteria</taxon>
        <taxon>Pseudomonadati</taxon>
        <taxon>Pseudomonadota</taxon>
        <taxon>Candidatus Lambdaproteobacteria</taxon>
    </lineage>
</organism>
<evidence type="ECO:0000256" key="8">
    <source>
        <dbReference type="PIRSR" id="PIRSR000114-3"/>
    </source>
</evidence>
<dbReference type="PANTHER" id="PTHR11728">
    <property type="entry name" value="GLYCEROL-3-PHOSPHATE DEHYDROGENASE"/>
    <property type="match status" value="1"/>
</dbReference>
<name>A0A1F6G9T3_9PROT</name>
<reference evidence="13 14" key="1">
    <citation type="journal article" date="2016" name="Nat. Commun.">
        <title>Thousands of microbial genomes shed light on interconnected biogeochemical processes in an aquifer system.</title>
        <authorList>
            <person name="Anantharaman K."/>
            <person name="Brown C.T."/>
            <person name="Hug L.A."/>
            <person name="Sharon I."/>
            <person name="Castelle C.J."/>
            <person name="Probst A.J."/>
            <person name="Thomas B.C."/>
            <person name="Singh A."/>
            <person name="Wilkins M.J."/>
            <person name="Karaoz U."/>
            <person name="Brodie E.L."/>
            <person name="Williams K.H."/>
            <person name="Hubbard S.S."/>
            <person name="Banfield J.F."/>
        </authorList>
    </citation>
    <scope>NUCLEOTIDE SEQUENCE [LARGE SCALE GENOMIC DNA]</scope>
</reference>
<dbReference type="GO" id="GO:0005975">
    <property type="term" value="P:carbohydrate metabolic process"/>
    <property type="evidence" value="ECO:0007669"/>
    <property type="project" value="InterPro"/>
</dbReference>
<accession>A0A1F6G9T3</accession>
<dbReference type="InterPro" id="IPR013328">
    <property type="entry name" value="6PGD_dom2"/>
</dbReference>
<sequence length="273" mass="29542">MSPAISKVTVLGSGRWGTAMAIFLSRKVEVTLWCFLENEYQQLLKTDRAPNLPDFSCEGRVRFVLGLDEAIKGADLLVISTPVPFLRALLEQLKIPQDTIIVTINKGIDRDSLQTVPELVQEFFPNNPLAHLGGPCFPEGLLSPHSPVAETLAATDESLAVRLQALFSAPGFRVYRSLDLKGVAILGALKNVYAIIAGIAVGQGMHEEAVAVLVTRGLAEMRRLSEVIGISQETLYGLSGLGDLVLTCYSQKSSHNKNFGIRLGKGESVESIL</sequence>
<feature type="binding site" evidence="8">
    <location>
        <position position="35"/>
    </location>
    <ligand>
        <name>NAD(+)</name>
        <dbReference type="ChEBI" id="CHEBI:57540"/>
    </ligand>
</feature>
<evidence type="ECO:0000256" key="6">
    <source>
        <dbReference type="ARBA" id="ARBA00023264"/>
    </source>
</evidence>
<evidence type="ECO:0000259" key="11">
    <source>
        <dbReference type="Pfam" id="PF01210"/>
    </source>
</evidence>
<feature type="binding site" evidence="8">
    <location>
        <begin position="12"/>
        <end position="17"/>
    </location>
    <ligand>
        <name>NAD(+)</name>
        <dbReference type="ChEBI" id="CHEBI:57540"/>
    </ligand>
</feature>
<dbReference type="Gene3D" id="3.40.50.720">
    <property type="entry name" value="NAD(P)-binding Rossmann-like Domain"/>
    <property type="match status" value="1"/>
</dbReference>
<dbReference type="GO" id="GO:0008654">
    <property type="term" value="P:phospholipid biosynthetic process"/>
    <property type="evidence" value="ECO:0007669"/>
    <property type="project" value="UniProtKB-KW"/>
</dbReference>
<comment type="catalytic activity">
    <reaction evidence="10">
        <text>sn-glycerol 3-phosphate + NADP(+) = dihydroxyacetone phosphate + NADPH + H(+)</text>
        <dbReference type="Rhea" id="RHEA:11096"/>
        <dbReference type="ChEBI" id="CHEBI:15378"/>
        <dbReference type="ChEBI" id="CHEBI:57597"/>
        <dbReference type="ChEBI" id="CHEBI:57642"/>
        <dbReference type="ChEBI" id="CHEBI:57783"/>
        <dbReference type="ChEBI" id="CHEBI:58349"/>
        <dbReference type="EC" id="1.1.1.94"/>
    </reaction>
</comment>
<evidence type="ECO:0000256" key="1">
    <source>
        <dbReference type="ARBA" id="ARBA00011009"/>
    </source>
</evidence>
<protein>
    <recommendedName>
        <fullName evidence="10">Glycerol-3-phosphate dehydrogenase</fullName>
        <ecNumber evidence="10">1.1.1.94</ecNumber>
    </recommendedName>
</protein>
<evidence type="ECO:0000313" key="14">
    <source>
        <dbReference type="Proteomes" id="UP000178449"/>
    </source>
</evidence>
<dbReference type="EC" id="1.1.1.94" evidence="10"/>
<dbReference type="PANTHER" id="PTHR11728:SF1">
    <property type="entry name" value="GLYCEROL-3-PHOSPHATE DEHYDROGENASE [NAD(+)] 2, CHLOROPLASTIC"/>
    <property type="match status" value="1"/>
</dbReference>
<dbReference type="Pfam" id="PF07479">
    <property type="entry name" value="NAD_Gly3P_dh_C"/>
    <property type="match status" value="1"/>
</dbReference>
<comment type="similarity">
    <text evidence="1 9">Belongs to the NAD-dependent glycerol-3-phosphate dehydrogenase family.</text>
</comment>
<comment type="caution">
    <text evidence="13">The sequence shown here is derived from an EMBL/GenBank/DDBJ whole genome shotgun (WGS) entry which is preliminary data.</text>
</comment>
<evidence type="ECO:0000256" key="5">
    <source>
        <dbReference type="ARBA" id="ARBA00023209"/>
    </source>
</evidence>